<comment type="subcellular location">
    <subcellularLocation>
        <location evidence="1">Endoplasmic reticulum membrane</location>
    </subcellularLocation>
</comment>
<organism evidence="4 5">
    <name type="scientific">Rotaria sordida</name>
    <dbReference type="NCBI Taxonomy" id="392033"/>
    <lineage>
        <taxon>Eukaryota</taxon>
        <taxon>Metazoa</taxon>
        <taxon>Spiralia</taxon>
        <taxon>Gnathifera</taxon>
        <taxon>Rotifera</taxon>
        <taxon>Eurotatoria</taxon>
        <taxon>Bdelloidea</taxon>
        <taxon>Philodinida</taxon>
        <taxon>Philodinidae</taxon>
        <taxon>Rotaria</taxon>
    </lineage>
</organism>
<name>A0A818NGF9_9BILA</name>
<gene>
    <name evidence="4" type="ORF">JBS370_LOCUS4060</name>
</gene>
<feature type="compositionally biased region" description="Polar residues" evidence="2">
    <location>
        <begin position="843"/>
        <end position="856"/>
    </location>
</feature>
<feature type="compositionally biased region" description="Low complexity" evidence="2">
    <location>
        <begin position="119"/>
        <end position="137"/>
    </location>
</feature>
<feature type="transmembrane region" description="Helical" evidence="3">
    <location>
        <begin position="249"/>
        <end position="268"/>
    </location>
</feature>
<evidence type="ECO:0008006" key="6">
    <source>
        <dbReference type="Google" id="ProtNLM"/>
    </source>
</evidence>
<accession>A0A818NGF9</accession>
<protein>
    <recommendedName>
        <fullName evidence="6">SMP-LTD domain-containing protein</fullName>
    </recommendedName>
</protein>
<keyword evidence="3" id="KW-0472">Membrane</keyword>
<dbReference type="AlphaFoldDB" id="A0A818NGF9"/>
<reference evidence="4" key="1">
    <citation type="submission" date="2021-02" db="EMBL/GenBank/DDBJ databases">
        <authorList>
            <person name="Nowell W R."/>
        </authorList>
    </citation>
    <scope>NUCLEOTIDE SEQUENCE</scope>
</reference>
<feature type="region of interest" description="Disordered" evidence="2">
    <location>
        <begin position="837"/>
        <end position="856"/>
    </location>
</feature>
<feature type="region of interest" description="Disordered" evidence="2">
    <location>
        <begin position="483"/>
        <end position="506"/>
    </location>
</feature>
<evidence type="ECO:0000313" key="4">
    <source>
        <dbReference type="EMBL" id="CAF3606431.1"/>
    </source>
</evidence>
<feature type="compositionally biased region" description="Basic and acidic residues" evidence="2">
    <location>
        <begin position="13"/>
        <end position="33"/>
    </location>
</feature>
<feature type="region of interest" description="Disordered" evidence="2">
    <location>
        <begin position="13"/>
        <end position="41"/>
    </location>
</feature>
<comment type="caution">
    <text evidence="4">The sequence shown here is derived from an EMBL/GenBank/DDBJ whole genome shotgun (WGS) entry which is preliminary data.</text>
</comment>
<keyword evidence="3" id="KW-1133">Transmembrane helix</keyword>
<dbReference type="GO" id="GO:0005789">
    <property type="term" value="C:endoplasmic reticulum membrane"/>
    <property type="evidence" value="ECO:0007669"/>
    <property type="project" value="UniProtKB-SubCell"/>
</dbReference>
<dbReference type="GO" id="GO:0008289">
    <property type="term" value="F:lipid binding"/>
    <property type="evidence" value="ECO:0007669"/>
    <property type="project" value="TreeGrafter"/>
</dbReference>
<evidence type="ECO:0000313" key="5">
    <source>
        <dbReference type="Proteomes" id="UP000663836"/>
    </source>
</evidence>
<feature type="compositionally biased region" description="Basic and acidic residues" evidence="2">
    <location>
        <begin position="483"/>
        <end position="499"/>
    </location>
</feature>
<dbReference type="PANTHER" id="PTHR13466">
    <property type="entry name" value="TEX2 PROTEIN-RELATED"/>
    <property type="match status" value="1"/>
</dbReference>
<dbReference type="CDD" id="cd21675">
    <property type="entry name" value="SMP_TEX2"/>
    <property type="match status" value="1"/>
</dbReference>
<sequence length="856" mass="96973">MLDKLSNKIAAMKADKTEVTKERGRSISSDRHNSMSPTNSLTTMNTVTFSLQDDTPSITIPTRQLPKISSDTGSLSTLTSSSSAIHISPSRRIIDYLTLNTDFSGMKLSVSKSSNLSTVTTKSSTSSLGSAGTAHSSIITPSHSPRKLKSIQNMFTLADNSKDVVGGIKERLITKIDPVEMTVKPTIVTVPQDTVRRSAVLLAGPKFRLNIKEILKNKLKLNSDTMYSISISVGIISLIITLWKPISSFFSGFIVGCLFAIVTVYVWFRMIINTKVEETAIEEWIDFPALDSMLTKVDKENKNTYVQVTGAFMSFHSYDADRDDDFVRYPCDVRLDGYRLIIQLASKPWSEEKKPDKEIKFIGCREYLIKGNKQQLEKSKLDTNDFFKNNATTLSIWFETSPQKEEWFHKLSLVLRKGKEEIERVKYLASTNGSLSSSILNSYLYQRQAQTDADTVLVSNPVTEANIRASVIETQINAEELQQRAKEKESENAEKDASGTHRTIARKSKKLIPNETSLQKVLQTPECLDEAAITINFMIRRLLCDIFHTPVLKDLLKNKIEMKLKEIAVSILENLRVVSIDLGKTFPIILKIEPMQWNTQGIWFNLFLYYRGNFKLSIKSRVVLQKLINYDPKNDKPIFAQHQISQIVHKDNENINEDDLIQRQKLLAKEPEIPEMAITRRLGTVLTNLALNKYFQMFVNLPFIKTLFEKFSQKDVGIDVELTSFSGILTLNIPPPPSDRIWVGFPEMPDLNIKVTPTYGEKQYSYILLQDFLAAKRLVVLPAMDDQLLPFFRDWVIDIIGDIISKPVNPLTDNYKTKLNVQTAVREGLQEYKNAKNVKRQSPILSTSSGTTRVQT</sequence>
<dbReference type="EMBL" id="CAJOBD010000183">
    <property type="protein sequence ID" value="CAF3606431.1"/>
    <property type="molecule type" value="Genomic_DNA"/>
</dbReference>
<feature type="transmembrane region" description="Helical" evidence="3">
    <location>
        <begin position="225"/>
        <end position="243"/>
    </location>
</feature>
<feature type="region of interest" description="Disordered" evidence="2">
    <location>
        <begin position="119"/>
        <end position="139"/>
    </location>
</feature>
<keyword evidence="3" id="KW-0812">Transmembrane</keyword>
<dbReference type="PANTHER" id="PTHR13466:SF0">
    <property type="entry name" value="SMP-LTD DOMAIN-CONTAINING PROTEIN"/>
    <property type="match status" value="1"/>
</dbReference>
<evidence type="ECO:0000256" key="1">
    <source>
        <dbReference type="ARBA" id="ARBA00004586"/>
    </source>
</evidence>
<dbReference type="Proteomes" id="UP000663836">
    <property type="component" value="Unassembled WGS sequence"/>
</dbReference>
<proteinExistence type="predicted"/>
<evidence type="ECO:0000256" key="3">
    <source>
        <dbReference type="SAM" id="Phobius"/>
    </source>
</evidence>
<evidence type="ECO:0000256" key="2">
    <source>
        <dbReference type="SAM" id="MobiDB-lite"/>
    </source>
</evidence>